<dbReference type="Proteomes" id="UP000199161">
    <property type="component" value="Unassembled WGS sequence"/>
</dbReference>
<evidence type="ECO:0000313" key="4">
    <source>
        <dbReference type="Proteomes" id="UP000199161"/>
    </source>
</evidence>
<accession>A0A1I1J8Y9</accession>
<feature type="compositionally biased region" description="Acidic residues" evidence="1">
    <location>
        <begin position="55"/>
        <end position="65"/>
    </location>
</feature>
<keyword evidence="4" id="KW-1185">Reference proteome</keyword>
<reference evidence="4" key="1">
    <citation type="submission" date="2016-10" db="EMBL/GenBank/DDBJ databases">
        <authorList>
            <person name="Varghese N."/>
            <person name="Submissions S."/>
        </authorList>
    </citation>
    <scope>NUCLEOTIDE SEQUENCE [LARGE SCALE GENOMIC DNA]</scope>
    <source>
        <strain evidence="4">DSM 13078</strain>
    </source>
</reference>
<feature type="region of interest" description="Disordered" evidence="1">
    <location>
        <begin position="46"/>
        <end position="65"/>
    </location>
</feature>
<protein>
    <submittedName>
        <fullName evidence="3">Uncharacterized protein</fullName>
    </submittedName>
</protein>
<dbReference type="AlphaFoldDB" id="A0A1I1J8Y9"/>
<keyword evidence="2" id="KW-0472">Membrane</keyword>
<proteinExistence type="predicted"/>
<dbReference type="EMBL" id="FOKW01000008">
    <property type="protein sequence ID" value="SFC44591.1"/>
    <property type="molecule type" value="Genomic_DNA"/>
</dbReference>
<gene>
    <name evidence="3" type="ORF">SAMN05444422_108179</name>
</gene>
<sequence>MVSVTDLIPIVYYGGLSILFFFWIYGIVSFALDLKNTVIPGIRQYRRGDSRENERDPDDFDYDYDTDDERATLEEQLY</sequence>
<name>A0A1I1J8Y9_NATHA</name>
<evidence type="ECO:0000313" key="3">
    <source>
        <dbReference type="EMBL" id="SFC44591.1"/>
    </source>
</evidence>
<dbReference type="Pfam" id="PF26027">
    <property type="entry name" value="DUF8005"/>
    <property type="match status" value="1"/>
</dbReference>
<feature type="transmembrane region" description="Helical" evidence="2">
    <location>
        <begin position="12"/>
        <end position="34"/>
    </location>
</feature>
<keyword evidence="2" id="KW-1133">Transmembrane helix</keyword>
<organism evidence="3 4">
    <name type="scientific">Natronobacterium haloterrestre</name>
    <name type="common">Halobiforma haloterrestris</name>
    <dbReference type="NCBI Taxonomy" id="148448"/>
    <lineage>
        <taxon>Archaea</taxon>
        <taxon>Methanobacteriati</taxon>
        <taxon>Methanobacteriota</taxon>
        <taxon>Stenosarchaea group</taxon>
        <taxon>Halobacteria</taxon>
        <taxon>Halobacteriales</taxon>
        <taxon>Natrialbaceae</taxon>
        <taxon>Natronobacterium</taxon>
    </lineage>
</organism>
<evidence type="ECO:0000256" key="1">
    <source>
        <dbReference type="SAM" id="MobiDB-lite"/>
    </source>
</evidence>
<dbReference type="InterPro" id="IPR058318">
    <property type="entry name" value="DUF8005"/>
</dbReference>
<keyword evidence="2" id="KW-0812">Transmembrane</keyword>
<evidence type="ECO:0000256" key="2">
    <source>
        <dbReference type="SAM" id="Phobius"/>
    </source>
</evidence>